<evidence type="ECO:0000256" key="1">
    <source>
        <dbReference type="ARBA" id="ARBA00008857"/>
    </source>
</evidence>
<evidence type="ECO:0000256" key="2">
    <source>
        <dbReference type="ARBA" id="ARBA00022908"/>
    </source>
</evidence>
<proteinExistence type="inferred from homology"/>
<evidence type="ECO:0000256" key="5">
    <source>
        <dbReference type="SAM" id="MobiDB-lite"/>
    </source>
</evidence>
<evidence type="ECO:0000256" key="3">
    <source>
        <dbReference type="ARBA" id="ARBA00023125"/>
    </source>
</evidence>
<evidence type="ECO:0000259" key="6">
    <source>
        <dbReference type="PROSITE" id="PS51898"/>
    </source>
</evidence>
<keyword evidence="4" id="KW-0233">DNA recombination</keyword>
<evidence type="ECO:0000256" key="4">
    <source>
        <dbReference type="ARBA" id="ARBA00023172"/>
    </source>
</evidence>
<dbReference type="Proteomes" id="UP001189813">
    <property type="component" value="Unassembled WGS sequence"/>
</dbReference>
<feature type="region of interest" description="Disordered" evidence="5">
    <location>
        <begin position="1"/>
        <end position="23"/>
    </location>
</feature>
<comment type="similarity">
    <text evidence="1">Belongs to the 'phage' integrase family.</text>
</comment>
<dbReference type="Gene3D" id="1.10.443.10">
    <property type="entry name" value="Intergrase catalytic core"/>
    <property type="match status" value="1"/>
</dbReference>
<sequence length="398" mass="43995">MSTLPTAPKTAADTSNALPSPVLPADADDTELVRQWLAAKLAGGLGIRPNTAHQYALEGRRLLWFAQTTGRRLQQWDATHAQAYLALLLQPPAHAVGDTRTVDSPAWRPLRGPLSEASARQSALIARSFFGWLVKMAALRVNPFPALPRPRRARGPGSQQHFLELDHLRAVFDTIAARPTPAFWDRIKQARDRLVIALAFQTGLRASELAALRWGDFERRRGRHGPYWVVVIREAKGGDAQEVPCDNAMAEIARFRQVLGLSPEPRSTDTAAVIPAIPGGARKSTRPHDRLTLQRLLMRPVGTRQGVYGIVRQAFAEAADRLAPHDDAELADKLRCASTHWLRHTTATQLLRAGRLVTDVQRVLRHRDINTTRTYTHEALEDVAAAVAGGLALPEDWK</sequence>
<protein>
    <submittedName>
        <fullName evidence="7">Tyrosine recombinase XerC</fullName>
    </submittedName>
</protein>
<dbReference type="InterPro" id="IPR002104">
    <property type="entry name" value="Integrase_catalytic"/>
</dbReference>
<accession>A0ABM9K025</accession>
<dbReference type="PANTHER" id="PTHR30349">
    <property type="entry name" value="PHAGE INTEGRASE-RELATED"/>
    <property type="match status" value="1"/>
</dbReference>
<gene>
    <name evidence="7" type="primary">xerC_3</name>
    <name evidence="7" type="ORF">LMG19083_04702</name>
</gene>
<evidence type="ECO:0000313" key="8">
    <source>
        <dbReference type="Proteomes" id="UP001189813"/>
    </source>
</evidence>
<dbReference type="PANTHER" id="PTHR30349:SF64">
    <property type="entry name" value="PROPHAGE INTEGRASE INTD-RELATED"/>
    <property type="match status" value="1"/>
</dbReference>
<dbReference type="InterPro" id="IPR013762">
    <property type="entry name" value="Integrase-like_cat_sf"/>
</dbReference>
<reference evidence="7 8" key="1">
    <citation type="submission" date="2023-07" db="EMBL/GenBank/DDBJ databases">
        <authorList>
            <person name="Peeters C."/>
        </authorList>
    </citation>
    <scope>NUCLEOTIDE SEQUENCE [LARGE SCALE GENOMIC DNA]</scope>
    <source>
        <strain evidence="7 8">LMG 19083</strain>
    </source>
</reference>
<dbReference type="InterPro" id="IPR050090">
    <property type="entry name" value="Tyrosine_recombinase_XerCD"/>
</dbReference>
<name>A0ABM9K025_9RALS</name>
<dbReference type="SUPFAM" id="SSF56349">
    <property type="entry name" value="DNA breaking-rejoining enzymes"/>
    <property type="match status" value="1"/>
</dbReference>
<dbReference type="PROSITE" id="PS51898">
    <property type="entry name" value="TYR_RECOMBINASE"/>
    <property type="match status" value="1"/>
</dbReference>
<keyword evidence="8" id="KW-1185">Reference proteome</keyword>
<dbReference type="RefSeq" id="WP_316669177.1">
    <property type="nucleotide sequence ID" value="NZ_CATZBU010000020.1"/>
</dbReference>
<comment type="caution">
    <text evidence="7">The sequence shown here is derived from an EMBL/GenBank/DDBJ whole genome shotgun (WGS) entry which is preliminary data.</text>
</comment>
<dbReference type="EMBL" id="CATZBU010000020">
    <property type="protein sequence ID" value="CAJ0808411.1"/>
    <property type="molecule type" value="Genomic_DNA"/>
</dbReference>
<dbReference type="InterPro" id="IPR010998">
    <property type="entry name" value="Integrase_recombinase_N"/>
</dbReference>
<feature type="domain" description="Tyr recombinase" evidence="6">
    <location>
        <begin position="158"/>
        <end position="388"/>
    </location>
</feature>
<keyword evidence="3" id="KW-0238">DNA-binding</keyword>
<dbReference type="Gene3D" id="1.10.150.130">
    <property type="match status" value="1"/>
</dbReference>
<organism evidence="7 8">
    <name type="scientific">Ralstonia psammae</name>
    <dbReference type="NCBI Taxonomy" id="3058598"/>
    <lineage>
        <taxon>Bacteria</taxon>
        <taxon>Pseudomonadati</taxon>
        <taxon>Pseudomonadota</taxon>
        <taxon>Betaproteobacteria</taxon>
        <taxon>Burkholderiales</taxon>
        <taxon>Burkholderiaceae</taxon>
        <taxon>Ralstonia</taxon>
    </lineage>
</organism>
<dbReference type="CDD" id="cd00397">
    <property type="entry name" value="DNA_BRE_C"/>
    <property type="match status" value="1"/>
</dbReference>
<dbReference type="InterPro" id="IPR011010">
    <property type="entry name" value="DNA_brk_join_enz"/>
</dbReference>
<evidence type="ECO:0000313" key="7">
    <source>
        <dbReference type="EMBL" id="CAJ0808411.1"/>
    </source>
</evidence>
<dbReference type="Pfam" id="PF00589">
    <property type="entry name" value="Phage_integrase"/>
    <property type="match status" value="1"/>
</dbReference>
<keyword evidence="2" id="KW-0229">DNA integration</keyword>